<gene>
    <name evidence="7" type="ORF">I8J34_03375</name>
</gene>
<dbReference type="InterPro" id="IPR006664">
    <property type="entry name" value="OMP_bac"/>
</dbReference>
<evidence type="ECO:0000256" key="1">
    <source>
        <dbReference type="ARBA" id="ARBA00004442"/>
    </source>
</evidence>
<dbReference type="EMBL" id="JAEKFT010000003">
    <property type="protein sequence ID" value="MBT0960206.1"/>
    <property type="molecule type" value="Genomic_DNA"/>
</dbReference>
<comment type="subcellular location">
    <subcellularLocation>
        <location evidence="1">Cell outer membrane</location>
    </subcellularLocation>
</comment>
<organism evidence="7 8">
    <name type="scientific">Denitromonas iodatirespirans</name>
    <dbReference type="NCBI Taxonomy" id="2795389"/>
    <lineage>
        <taxon>Bacteria</taxon>
        <taxon>Pseudomonadati</taxon>
        <taxon>Pseudomonadota</taxon>
        <taxon>Betaproteobacteria</taxon>
        <taxon>Rhodocyclales</taxon>
        <taxon>Zoogloeaceae</taxon>
        <taxon>Denitromonas</taxon>
    </lineage>
</organism>
<evidence type="ECO:0000313" key="7">
    <source>
        <dbReference type="EMBL" id="MBT0960206.1"/>
    </source>
</evidence>
<dbReference type="InterPro" id="IPR050330">
    <property type="entry name" value="Bact_OuterMem_StrucFunc"/>
</dbReference>
<dbReference type="InterPro" id="IPR006665">
    <property type="entry name" value="OmpA-like"/>
</dbReference>
<evidence type="ECO:0000259" key="6">
    <source>
        <dbReference type="PROSITE" id="PS51123"/>
    </source>
</evidence>
<name>A0A944HBE1_DENI1</name>
<dbReference type="Gene3D" id="3.40.1520.20">
    <property type="match status" value="1"/>
</dbReference>
<dbReference type="InterPro" id="IPR036737">
    <property type="entry name" value="OmpA-like_sf"/>
</dbReference>
<dbReference type="PRINTS" id="PR01023">
    <property type="entry name" value="NAFLGMOTY"/>
</dbReference>
<dbReference type="GO" id="GO:0009279">
    <property type="term" value="C:cell outer membrane"/>
    <property type="evidence" value="ECO:0007669"/>
    <property type="project" value="UniProtKB-SubCell"/>
</dbReference>
<dbReference type="PRINTS" id="PR01021">
    <property type="entry name" value="OMPADOMAIN"/>
</dbReference>
<keyword evidence="5" id="KW-0732">Signal</keyword>
<dbReference type="InterPro" id="IPR007055">
    <property type="entry name" value="BON_dom"/>
</dbReference>
<evidence type="ECO:0000313" key="8">
    <source>
        <dbReference type="Proteomes" id="UP000694660"/>
    </source>
</evidence>
<reference evidence="8" key="1">
    <citation type="journal article" date="2022" name="ISME J.">
        <title>Genetic and phylogenetic analysis of dissimilatory iodate-reducing bacteria identifies potential niches across the world's oceans.</title>
        <authorList>
            <person name="Reyes-Umana V."/>
            <person name="Henning Z."/>
            <person name="Lee K."/>
            <person name="Barnum T.P."/>
            <person name="Coates J.D."/>
        </authorList>
    </citation>
    <scope>NUCLEOTIDE SEQUENCE [LARGE SCALE GENOMIC DNA]</scope>
    <source>
        <strain evidence="8">IR12</strain>
    </source>
</reference>
<accession>A0A944HBE1</accession>
<feature type="signal peptide" evidence="5">
    <location>
        <begin position="1"/>
        <end position="22"/>
    </location>
</feature>
<proteinExistence type="predicted"/>
<feature type="chain" id="PRO_5038061187" evidence="5">
    <location>
        <begin position="23"/>
        <end position="262"/>
    </location>
</feature>
<feature type="domain" description="OmpA-like" evidence="6">
    <location>
        <begin position="147"/>
        <end position="262"/>
    </location>
</feature>
<dbReference type="PROSITE" id="PS51123">
    <property type="entry name" value="OMPA_2"/>
    <property type="match status" value="1"/>
</dbReference>
<dbReference type="Proteomes" id="UP000694660">
    <property type="component" value="Unassembled WGS sequence"/>
</dbReference>
<sequence>MTMPIRFIAALTLSLLSLSASAGTPASAATAAPREVVATGIVPDEASRSAILTRLRDLYGAAAVVDRLEVGGVVPPPNWTEYMGKLLAAPLKQVHGGQLQVNGTQVALKGTVANEAQRQQIVSAMATALNPTYTIDNALVVGANAQSQLDQALSGRVIEFEVGSATLTPAGIAIVEEMEAAIRRLERPSVQIIGHTDSSGERMSNVVLSLSRANAVRDYLIRKGLPETSLSALGAGPDRPIASNDTLEGRAKNRRIEFRLAN</sequence>
<comment type="caution">
    <text evidence="7">The sequence shown here is derived from an EMBL/GenBank/DDBJ whole genome shotgun (WGS) entry which is preliminary data.</text>
</comment>
<dbReference type="Gene3D" id="3.30.1330.60">
    <property type="entry name" value="OmpA-like domain"/>
    <property type="match status" value="1"/>
</dbReference>
<keyword evidence="8" id="KW-1185">Reference proteome</keyword>
<evidence type="ECO:0000256" key="5">
    <source>
        <dbReference type="SAM" id="SignalP"/>
    </source>
</evidence>
<protein>
    <submittedName>
        <fullName evidence="7">OmpA family protein</fullName>
    </submittedName>
</protein>
<dbReference type="Pfam" id="PF04972">
    <property type="entry name" value="BON"/>
    <property type="match status" value="1"/>
</dbReference>
<evidence type="ECO:0000256" key="3">
    <source>
        <dbReference type="ARBA" id="ARBA00023237"/>
    </source>
</evidence>
<dbReference type="Pfam" id="PF00691">
    <property type="entry name" value="OmpA"/>
    <property type="match status" value="1"/>
</dbReference>
<dbReference type="SUPFAM" id="SSF103088">
    <property type="entry name" value="OmpA-like"/>
    <property type="match status" value="1"/>
</dbReference>
<dbReference type="CDD" id="cd07185">
    <property type="entry name" value="OmpA_C-like"/>
    <property type="match status" value="1"/>
</dbReference>
<dbReference type="PANTHER" id="PTHR30329:SF21">
    <property type="entry name" value="LIPOPROTEIN YIAD-RELATED"/>
    <property type="match status" value="1"/>
</dbReference>
<dbReference type="PANTHER" id="PTHR30329">
    <property type="entry name" value="STATOR ELEMENT OF FLAGELLAR MOTOR COMPLEX"/>
    <property type="match status" value="1"/>
</dbReference>
<keyword evidence="3" id="KW-0998">Cell outer membrane</keyword>
<dbReference type="AlphaFoldDB" id="A0A944HBE1"/>
<evidence type="ECO:0000256" key="2">
    <source>
        <dbReference type="ARBA" id="ARBA00023136"/>
    </source>
</evidence>
<evidence type="ECO:0000256" key="4">
    <source>
        <dbReference type="PROSITE-ProRule" id="PRU00473"/>
    </source>
</evidence>
<keyword evidence="2 4" id="KW-0472">Membrane</keyword>